<accession>A0A9P6QLC6</accession>
<name>A0A9P6QLC6_9FUNG</name>
<evidence type="ECO:0000313" key="1">
    <source>
        <dbReference type="EMBL" id="KAG0282163.1"/>
    </source>
</evidence>
<reference evidence="1" key="1">
    <citation type="journal article" date="2020" name="Fungal Divers.">
        <title>Resolving the Mortierellaceae phylogeny through synthesis of multi-gene phylogenetics and phylogenomics.</title>
        <authorList>
            <person name="Vandepol N."/>
            <person name="Liber J."/>
            <person name="Desiro A."/>
            <person name="Na H."/>
            <person name="Kennedy M."/>
            <person name="Barry K."/>
            <person name="Grigoriev I.V."/>
            <person name="Miller A.N."/>
            <person name="O'Donnell K."/>
            <person name="Stajich J.E."/>
            <person name="Bonito G."/>
        </authorList>
    </citation>
    <scope>NUCLEOTIDE SEQUENCE</scope>
    <source>
        <strain evidence="1">NVP60</strain>
    </source>
</reference>
<proteinExistence type="predicted"/>
<protein>
    <submittedName>
        <fullName evidence="1">Uncharacterized protein</fullName>
    </submittedName>
</protein>
<evidence type="ECO:0000313" key="2">
    <source>
        <dbReference type="Proteomes" id="UP000823405"/>
    </source>
</evidence>
<organism evidence="1 2">
    <name type="scientific">Linnemannia gamsii</name>
    <dbReference type="NCBI Taxonomy" id="64522"/>
    <lineage>
        <taxon>Eukaryota</taxon>
        <taxon>Fungi</taxon>
        <taxon>Fungi incertae sedis</taxon>
        <taxon>Mucoromycota</taxon>
        <taxon>Mortierellomycotina</taxon>
        <taxon>Mortierellomycetes</taxon>
        <taxon>Mortierellales</taxon>
        <taxon>Mortierellaceae</taxon>
        <taxon>Linnemannia</taxon>
    </lineage>
</organism>
<sequence>EELEEDSSAPMRAYVECTIDPSQDSGDRPKFRISRLDDIVNYNKSTWREEAASVLDQIVWLMRKMHSEIPGRELQL</sequence>
<dbReference type="EMBL" id="JAAAIN010004298">
    <property type="protein sequence ID" value="KAG0282163.1"/>
    <property type="molecule type" value="Genomic_DNA"/>
</dbReference>
<gene>
    <name evidence="1" type="ORF">BGZ97_009099</name>
</gene>
<dbReference type="Proteomes" id="UP000823405">
    <property type="component" value="Unassembled WGS sequence"/>
</dbReference>
<comment type="caution">
    <text evidence="1">The sequence shown here is derived from an EMBL/GenBank/DDBJ whole genome shotgun (WGS) entry which is preliminary data.</text>
</comment>
<feature type="non-terminal residue" evidence="1">
    <location>
        <position position="1"/>
    </location>
</feature>
<dbReference type="OrthoDB" id="2410986at2759"/>
<dbReference type="AlphaFoldDB" id="A0A9P6QLC6"/>
<keyword evidence="2" id="KW-1185">Reference proteome</keyword>